<organism evidence="2 3">
    <name type="scientific">Paracoccus liaowanqingii</name>
    <dbReference type="NCBI Taxonomy" id="2560053"/>
    <lineage>
        <taxon>Bacteria</taxon>
        <taxon>Pseudomonadati</taxon>
        <taxon>Pseudomonadota</taxon>
        <taxon>Alphaproteobacteria</taxon>
        <taxon>Rhodobacterales</taxon>
        <taxon>Paracoccaceae</taxon>
        <taxon>Paracoccus</taxon>
    </lineage>
</organism>
<protein>
    <submittedName>
        <fullName evidence="2">DUF4175 domain-containing protein</fullName>
    </submittedName>
</protein>
<reference evidence="3" key="1">
    <citation type="submission" date="2019-03" db="EMBL/GenBank/DDBJ databases">
        <authorList>
            <person name="Li J."/>
        </authorList>
    </citation>
    <scope>NUCLEOTIDE SEQUENCE [LARGE SCALE GENOMIC DNA]</scope>
    <source>
        <strain evidence="3">2251</strain>
    </source>
</reference>
<feature type="transmembrane region" description="Helical" evidence="1">
    <location>
        <begin position="12"/>
        <end position="29"/>
    </location>
</feature>
<accession>A0A4P7HN32</accession>
<dbReference type="KEGG" id="plia:E4191_13965"/>
<keyword evidence="1" id="KW-0812">Transmembrane</keyword>
<gene>
    <name evidence="2" type="ORF">E4191_13965</name>
</gene>
<keyword evidence="1" id="KW-1133">Transmembrane helix</keyword>
<dbReference type="AlphaFoldDB" id="A0A4P7HN32"/>
<evidence type="ECO:0000313" key="2">
    <source>
        <dbReference type="EMBL" id="QBX35679.1"/>
    </source>
</evidence>
<evidence type="ECO:0000256" key="1">
    <source>
        <dbReference type="SAM" id="Phobius"/>
    </source>
</evidence>
<sequence>MIRPRLQALLRENAELLIYAAVALFGLWVTFWGGWFFAVLGGGVAAVGASLALGALRRGPFRRPVGAPGVVEIVEGAIRYYGATEMGGEIPLRDLVEIRLLRLEGRAHWRLRSQSAEAMLIPVDAAGSAALADAFTALPGLHMGAVSAALAQVADQGDAMRTVWRRPV</sequence>
<dbReference type="RefSeq" id="WP_135313944.1">
    <property type="nucleotide sequence ID" value="NZ_CP038439.1"/>
</dbReference>
<feature type="transmembrane region" description="Helical" evidence="1">
    <location>
        <begin position="35"/>
        <end position="56"/>
    </location>
</feature>
<dbReference type="EMBL" id="CP038439">
    <property type="protein sequence ID" value="QBX35679.1"/>
    <property type="molecule type" value="Genomic_DNA"/>
</dbReference>
<proteinExistence type="predicted"/>
<evidence type="ECO:0000313" key="3">
    <source>
        <dbReference type="Proteomes" id="UP000296374"/>
    </source>
</evidence>
<name>A0A4P7HN32_9RHOB</name>
<keyword evidence="1" id="KW-0472">Membrane</keyword>
<dbReference type="Proteomes" id="UP000296374">
    <property type="component" value="Chromosome"/>
</dbReference>